<dbReference type="EMBL" id="QGTT01000025">
    <property type="protein sequence ID" value="PWW07894.1"/>
    <property type="molecule type" value="Genomic_DNA"/>
</dbReference>
<name>A0A317PXK3_9GAMM</name>
<organism evidence="2 3">
    <name type="scientific">Pseudidiomarina maritima</name>
    <dbReference type="NCBI Taxonomy" id="519453"/>
    <lineage>
        <taxon>Bacteria</taxon>
        <taxon>Pseudomonadati</taxon>
        <taxon>Pseudomonadota</taxon>
        <taxon>Gammaproteobacteria</taxon>
        <taxon>Alteromonadales</taxon>
        <taxon>Idiomarinaceae</taxon>
        <taxon>Pseudidiomarina</taxon>
    </lineage>
</organism>
<keyword evidence="1" id="KW-0472">Membrane</keyword>
<protein>
    <submittedName>
        <fullName evidence="2">Uncharacterized protein</fullName>
    </submittedName>
</protein>
<accession>A0A317PXK3</accession>
<sequence>MTNLQGFFVLLAPILALFIGYLIAFKWNPHKDKDKSDD</sequence>
<evidence type="ECO:0000313" key="2">
    <source>
        <dbReference type="EMBL" id="PWW07894.1"/>
    </source>
</evidence>
<keyword evidence="3" id="KW-1185">Reference proteome</keyword>
<keyword evidence="1" id="KW-1133">Transmembrane helix</keyword>
<comment type="caution">
    <text evidence="2">The sequence shown here is derived from an EMBL/GenBank/DDBJ whole genome shotgun (WGS) entry which is preliminary data.</text>
</comment>
<dbReference type="AlphaFoldDB" id="A0A317PXK3"/>
<feature type="transmembrane region" description="Helical" evidence="1">
    <location>
        <begin position="6"/>
        <end position="25"/>
    </location>
</feature>
<dbReference type="Proteomes" id="UP000246964">
    <property type="component" value="Unassembled WGS sequence"/>
</dbReference>
<gene>
    <name evidence="2" type="ORF">DET45_12529</name>
</gene>
<keyword evidence="1" id="KW-0812">Transmembrane</keyword>
<reference evidence="2 3" key="1">
    <citation type="submission" date="2018-05" db="EMBL/GenBank/DDBJ databases">
        <title>Freshwater and sediment microbial communities from various areas in North America, analyzing microbe dynamics in response to fracking.</title>
        <authorList>
            <person name="Lamendella R."/>
        </authorList>
    </citation>
    <scope>NUCLEOTIDE SEQUENCE [LARGE SCALE GENOMIC DNA]</scope>
    <source>
        <strain evidence="2 3">125B1</strain>
    </source>
</reference>
<evidence type="ECO:0000256" key="1">
    <source>
        <dbReference type="SAM" id="Phobius"/>
    </source>
</evidence>
<proteinExistence type="predicted"/>
<evidence type="ECO:0000313" key="3">
    <source>
        <dbReference type="Proteomes" id="UP000246964"/>
    </source>
</evidence>